<evidence type="ECO:0000313" key="2">
    <source>
        <dbReference type="Proteomes" id="UP000000763"/>
    </source>
</evidence>
<dbReference type="EMBL" id="AC135228">
    <property type="protein sequence ID" value="AAT77086.1"/>
    <property type="molecule type" value="Genomic_DNA"/>
</dbReference>
<accession>Q10DN6</accession>
<protein>
    <submittedName>
        <fullName evidence="1">Uncharacterized protein</fullName>
    </submittedName>
</protein>
<dbReference type="AlphaFoldDB" id="Q10DN6"/>
<sequence>MGALSTTATTTHRVIVTGRVSSSHTATCNARAEIHGKI</sequence>
<proteinExistence type="predicted"/>
<evidence type="ECO:0000313" key="1">
    <source>
        <dbReference type="EMBL" id="AAT77086.1"/>
    </source>
</evidence>
<dbReference type="Proteomes" id="UP000000763">
    <property type="component" value="Chromosome 3"/>
</dbReference>
<reference evidence="2" key="1">
    <citation type="journal article" date="2005" name="Nature">
        <title>The map-based sequence of the rice genome.</title>
        <authorList>
            <consortium name="International rice genome sequencing project (IRGSP)"/>
            <person name="Matsumoto T."/>
            <person name="Wu J."/>
            <person name="Kanamori H."/>
            <person name="Katayose Y."/>
            <person name="Fujisawa M."/>
            <person name="Namiki N."/>
            <person name="Mizuno H."/>
            <person name="Yamamoto K."/>
            <person name="Antonio B.A."/>
            <person name="Baba T."/>
            <person name="Sakata K."/>
            <person name="Nagamura Y."/>
            <person name="Aoki H."/>
            <person name="Arikawa K."/>
            <person name="Arita K."/>
            <person name="Bito T."/>
            <person name="Chiden Y."/>
            <person name="Fujitsuka N."/>
            <person name="Fukunaka R."/>
            <person name="Hamada M."/>
            <person name="Harada C."/>
            <person name="Hayashi A."/>
            <person name="Hijishita S."/>
            <person name="Honda M."/>
            <person name="Hosokawa S."/>
            <person name="Ichikawa Y."/>
            <person name="Idonuma A."/>
            <person name="Iijima M."/>
            <person name="Ikeda M."/>
            <person name="Ikeno M."/>
            <person name="Ito K."/>
            <person name="Ito S."/>
            <person name="Ito T."/>
            <person name="Ito Y."/>
            <person name="Ito Y."/>
            <person name="Iwabuchi A."/>
            <person name="Kamiya K."/>
            <person name="Karasawa W."/>
            <person name="Kurita K."/>
            <person name="Katagiri S."/>
            <person name="Kikuta A."/>
            <person name="Kobayashi H."/>
            <person name="Kobayashi N."/>
            <person name="Machita K."/>
            <person name="Maehara T."/>
            <person name="Masukawa M."/>
            <person name="Mizubayashi T."/>
            <person name="Mukai Y."/>
            <person name="Nagasaki H."/>
            <person name="Nagata Y."/>
            <person name="Naito S."/>
            <person name="Nakashima M."/>
            <person name="Nakama Y."/>
            <person name="Nakamichi Y."/>
            <person name="Nakamura M."/>
            <person name="Meguro A."/>
            <person name="Negishi M."/>
            <person name="Ohta I."/>
            <person name="Ohta T."/>
            <person name="Okamoto M."/>
            <person name="Ono N."/>
            <person name="Saji S."/>
            <person name="Sakaguchi M."/>
            <person name="Sakai K."/>
            <person name="Shibata M."/>
            <person name="Shimokawa T."/>
            <person name="Song J."/>
            <person name="Takazaki Y."/>
            <person name="Terasawa K."/>
            <person name="Tsugane M."/>
            <person name="Tsuji K."/>
            <person name="Ueda S."/>
            <person name="Waki K."/>
            <person name="Yamagata H."/>
            <person name="Yamamoto M."/>
            <person name="Yamamoto S."/>
            <person name="Yamane H."/>
            <person name="Yoshiki S."/>
            <person name="Yoshihara R."/>
            <person name="Yukawa K."/>
            <person name="Zhong H."/>
            <person name="Yano M."/>
            <person name="Yuan Q."/>
            <person name="Ouyang S."/>
            <person name="Liu J."/>
            <person name="Jones K.M."/>
            <person name="Gansberger K."/>
            <person name="Moffat K."/>
            <person name="Hill J."/>
            <person name="Bera J."/>
            <person name="Fadrosh D."/>
            <person name="Jin S."/>
            <person name="Johri S."/>
            <person name="Kim M."/>
            <person name="Overton L."/>
            <person name="Reardon M."/>
            <person name="Tsitrin T."/>
            <person name="Vuong H."/>
            <person name="Weaver B."/>
            <person name="Ciecko A."/>
            <person name="Tallon L."/>
            <person name="Jackson J."/>
            <person name="Pai G."/>
            <person name="Aken S.V."/>
            <person name="Utterback T."/>
            <person name="Reidmuller S."/>
            <person name="Feldblyum T."/>
            <person name="Hsiao J."/>
            <person name="Zismann V."/>
            <person name="Iobst S."/>
            <person name="de Vazeille A.R."/>
            <person name="Buell C.R."/>
            <person name="Ying K."/>
            <person name="Li Y."/>
            <person name="Lu T."/>
            <person name="Huang Y."/>
            <person name="Zhao Q."/>
            <person name="Feng Q."/>
            <person name="Zhang L."/>
            <person name="Zhu J."/>
            <person name="Weng Q."/>
            <person name="Mu J."/>
            <person name="Lu Y."/>
            <person name="Fan D."/>
            <person name="Liu Y."/>
            <person name="Guan J."/>
            <person name="Zhang Y."/>
            <person name="Yu S."/>
            <person name="Liu X."/>
            <person name="Zhang Y."/>
            <person name="Hong G."/>
            <person name="Han B."/>
            <person name="Choisne N."/>
            <person name="Demange N."/>
            <person name="Orjeda G."/>
            <person name="Samain S."/>
            <person name="Cattolico L."/>
            <person name="Pelletier E."/>
            <person name="Couloux A."/>
            <person name="Segurens B."/>
            <person name="Wincker P."/>
            <person name="D'Hont A."/>
            <person name="Scarpelli C."/>
            <person name="Weissenbach J."/>
            <person name="Salanoubat M."/>
            <person name="Quetier F."/>
            <person name="Yu Y."/>
            <person name="Kim H.R."/>
            <person name="Rambo T."/>
            <person name="Currie J."/>
            <person name="Collura K."/>
            <person name="Luo M."/>
            <person name="Yang T."/>
            <person name="Ammiraju J.S.S."/>
            <person name="Engler F."/>
            <person name="Soderlund C."/>
            <person name="Wing R.A."/>
            <person name="Palmer L.E."/>
            <person name="de la Bastide M."/>
            <person name="Spiegel L."/>
            <person name="Nascimento L."/>
            <person name="Zutavern T."/>
            <person name="O'Shaughnessy A."/>
            <person name="Dike S."/>
            <person name="Dedhia N."/>
            <person name="Preston R."/>
            <person name="Balija V."/>
            <person name="McCombie W.R."/>
            <person name="Chow T."/>
            <person name="Chen H."/>
            <person name="Chung M."/>
            <person name="Chen C."/>
            <person name="Shaw J."/>
            <person name="Wu H."/>
            <person name="Hsiao K."/>
            <person name="Chao Y."/>
            <person name="Chu M."/>
            <person name="Cheng C."/>
            <person name="Hour A."/>
            <person name="Lee P."/>
            <person name="Lin S."/>
            <person name="Lin Y."/>
            <person name="Liou J."/>
            <person name="Liu S."/>
            <person name="Hsing Y."/>
            <person name="Raghuvanshi S."/>
            <person name="Mohanty A."/>
            <person name="Bharti A.K."/>
            <person name="Gaur A."/>
            <person name="Gupta V."/>
            <person name="Kumar D."/>
            <person name="Ravi V."/>
            <person name="Vij S."/>
            <person name="Kapur A."/>
            <person name="Khurana P."/>
            <person name="Khurana P."/>
            <person name="Khurana J.P."/>
            <person name="Tyagi A.K."/>
            <person name="Gaikwad K."/>
            <person name="Singh A."/>
            <person name="Dalal V."/>
            <person name="Srivastava S."/>
            <person name="Dixit A."/>
            <person name="Pal A.K."/>
            <person name="Ghazi I.A."/>
            <person name="Yadav M."/>
            <person name="Pandit A."/>
            <person name="Bhargava A."/>
            <person name="Sureshbabu K."/>
            <person name="Batra K."/>
            <person name="Sharma T.R."/>
            <person name="Mohapatra T."/>
            <person name="Singh N.K."/>
            <person name="Messing J."/>
            <person name="Nelson A.B."/>
            <person name="Fuks G."/>
            <person name="Kavchok S."/>
            <person name="Keizer G."/>
            <person name="Linton E."/>
            <person name="Llaca V."/>
            <person name="Song R."/>
            <person name="Tanyolac B."/>
            <person name="Young S."/>
            <person name="Ho-Il K."/>
            <person name="Hahn J.H."/>
            <person name="Sangsakoo G."/>
            <person name="Vanavichit A."/>
            <person name="de Mattos Luiz.A.T."/>
            <person name="Zimmer P.D."/>
            <person name="Malone G."/>
            <person name="Dellagostin O."/>
            <person name="de Oliveira A.C."/>
            <person name="Bevan M."/>
            <person name="Bancroft I."/>
            <person name="Minx P."/>
            <person name="Cordum H."/>
            <person name="Wilson R."/>
            <person name="Cheng Z."/>
            <person name="Jin W."/>
            <person name="Jiang J."/>
            <person name="Leong S.A."/>
            <person name="Iwama H."/>
            <person name="Gojobori T."/>
            <person name="Itoh T."/>
            <person name="Niimura Y."/>
            <person name="Fujii Y."/>
            <person name="Habara T."/>
            <person name="Sakai H."/>
            <person name="Sato Y."/>
            <person name="Wilson G."/>
            <person name="Kumar K."/>
            <person name="McCouch S."/>
            <person name="Juretic N."/>
            <person name="Hoen D."/>
            <person name="Wright S."/>
            <person name="Bruskiewich R."/>
            <person name="Bureau T."/>
            <person name="Miyao A."/>
            <person name="Hirochika H."/>
            <person name="Nishikawa T."/>
            <person name="Kadowaki K."/>
            <person name="Sugiura M."/>
            <person name="Burr B."/>
            <person name="Sasaki T."/>
        </authorList>
    </citation>
    <scope>NUCLEOTIDE SEQUENCE [LARGE SCALE GENOMIC DNA]</scope>
    <source>
        <strain evidence="2">cv. Nipponbare</strain>
    </source>
</reference>
<gene>
    <name evidence="1" type="primary">OSJNBb0122C16.6</name>
</gene>
<name>Q10DN6_ORYSJ</name>
<reference evidence="2" key="2">
    <citation type="journal article" date="2008" name="Nucleic Acids Res.">
        <title>The rice annotation project database (RAP-DB): 2008 update.</title>
        <authorList>
            <consortium name="The rice annotation project (RAP)"/>
        </authorList>
    </citation>
    <scope>GENOME REANNOTATION</scope>
    <source>
        <strain evidence="2">cv. Nipponbare</strain>
    </source>
</reference>
<organism evidence="1 2">
    <name type="scientific">Oryza sativa subsp. japonica</name>
    <name type="common">Rice</name>
    <dbReference type="NCBI Taxonomy" id="39947"/>
    <lineage>
        <taxon>Eukaryota</taxon>
        <taxon>Viridiplantae</taxon>
        <taxon>Streptophyta</taxon>
        <taxon>Embryophyta</taxon>
        <taxon>Tracheophyta</taxon>
        <taxon>Spermatophyta</taxon>
        <taxon>Magnoliopsida</taxon>
        <taxon>Liliopsida</taxon>
        <taxon>Poales</taxon>
        <taxon>Poaceae</taxon>
        <taxon>BOP clade</taxon>
        <taxon>Oryzoideae</taxon>
        <taxon>Oryzeae</taxon>
        <taxon>Oryzinae</taxon>
        <taxon>Oryza</taxon>
        <taxon>Oryza sativa</taxon>
    </lineage>
</organism>